<dbReference type="Proteomes" id="UP000284706">
    <property type="component" value="Unassembled WGS sequence"/>
</dbReference>
<proteinExistence type="predicted"/>
<dbReference type="InParanoid" id="A0A409W6J8"/>
<name>A0A409W6J8_9AGAR</name>
<evidence type="ECO:0000313" key="1">
    <source>
        <dbReference type="EMBL" id="PPQ74147.1"/>
    </source>
</evidence>
<organism evidence="1 2">
    <name type="scientific">Gymnopilus dilepis</name>
    <dbReference type="NCBI Taxonomy" id="231916"/>
    <lineage>
        <taxon>Eukaryota</taxon>
        <taxon>Fungi</taxon>
        <taxon>Dikarya</taxon>
        <taxon>Basidiomycota</taxon>
        <taxon>Agaricomycotina</taxon>
        <taxon>Agaricomycetes</taxon>
        <taxon>Agaricomycetidae</taxon>
        <taxon>Agaricales</taxon>
        <taxon>Agaricineae</taxon>
        <taxon>Hymenogastraceae</taxon>
        <taxon>Gymnopilus</taxon>
    </lineage>
</organism>
<reference evidence="1 2" key="1">
    <citation type="journal article" date="2018" name="Evol. Lett.">
        <title>Horizontal gene cluster transfer increased hallucinogenic mushroom diversity.</title>
        <authorList>
            <person name="Reynolds H.T."/>
            <person name="Vijayakumar V."/>
            <person name="Gluck-Thaler E."/>
            <person name="Korotkin H.B."/>
            <person name="Matheny P.B."/>
            <person name="Slot J.C."/>
        </authorList>
    </citation>
    <scope>NUCLEOTIDE SEQUENCE [LARGE SCALE GENOMIC DNA]</scope>
    <source>
        <strain evidence="1 2">SRW20</strain>
    </source>
</reference>
<comment type="caution">
    <text evidence="1">The sequence shown here is derived from an EMBL/GenBank/DDBJ whole genome shotgun (WGS) entry which is preliminary data.</text>
</comment>
<gene>
    <name evidence="1" type="ORF">CVT26_007148</name>
</gene>
<protein>
    <submittedName>
        <fullName evidence="1">Uncharacterized protein</fullName>
    </submittedName>
</protein>
<dbReference type="AlphaFoldDB" id="A0A409W6J8"/>
<keyword evidence="2" id="KW-1185">Reference proteome</keyword>
<dbReference type="EMBL" id="NHYE01005360">
    <property type="protein sequence ID" value="PPQ74147.1"/>
    <property type="molecule type" value="Genomic_DNA"/>
</dbReference>
<evidence type="ECO:0000313" key="2">
    <source>
        <dbReference type="Proteomes" id="UP000284706"/>
    </source>
</evidence>
<accession>A0A409W6J8</accession>
<sequence length="129" mass="14651">MADSNASIRRLKEDLERGLAETKRLRKELRERTTTVAEMLKQKRAKTSGHPAEVDNVVCWSKKTYRQLVQAGELFDTHRFGQMVELLERVDGTRQSANIHADVLKSIADLSRAGKEGRGIVDDESDKRT</sequence>